<reference evidence="4" key="1">
    <citation type="submission" date="2022-03" db="EMBL/GenBank/DDBJ databases">
        <authorList>
            <person name="Martin H S."/>
        </authorList>
    </citation>
    <scope>NUCLEOTIDE SEQUENCE</scope>
</reference>
<keyword evidence="5" id="KW-1185">Reference proteome</keyword>
<evidence type="ECO:0000313" key="5">
    <source>
        <dbReference type="Proteomes" id="UP000837857"/>
    </source>
</evidence>
<evidence type="ECO:0000256" key="2">
    <source>
        <dbReference type="ARBA" id="ARBA00022737"/>
    </source>
</evidence>
<accession>A0ABN8IF72</accession>
<protein>
    <submittedName>
        <fullName evidence="4">Uncharacterized protein</fullName>
    </submittedName>
</protein>
<feature type="non-terminal residue" evidence="4">
    <location>
        <position position="425"/>
    </location>
</feature>
<dbReference type="Proteomes" id="UP000837857">
    <property type="component" value="Chromosome 23"/>
</dbReference>
<keyword evidence="2" id="KW-0677">Repeat</keyword>
<name>A0ABN8IF72_9NEOP</name>
<evidence type="ECO:0000313" key="4">
    <source>
        <dbReference type="EMBL" id="CAH2056315.1"/>
    </source>
</evidence>
<evidence type="ECO:0000256" key="3">
    <source>
        <dbReference type="RuleBase" id="RU004378"/>
    </source>
</evidence>
<dbReference type="EMBL" id="OW152835">
    <property type="protein sequence ID" value="CAH2056315.1"/>
    <property type="molecule type" value="Genomic_DNA"/>
</dbReference>
<comment type="similarity">
    <text evidence="1 3">Belongs to the chorion protein family.</text>
</comment>
<organism evidence="4 5">
    <name type="scientific">Iphiclides podalirius</name>
    <name type="common">scarce swallowtail</name>
    <dbReference type="NCBI Taxonomy" id="110791"/>
    <lineage>
        <taxon>Eukaryota</taxon>
        <taxon>Metazoa</taxon>
        <taxon>Ecdysozoa</taxon>
        <taxon>Arthropoda</taxon>
        <taxon>Hexapoda</taxon>
        <taxon>Insecta</taxon>
        <taxon>Pterygota</taxon>
        <taxon>Neoptera</taxon>
        <taxon>Endopterygota</taxon>
        <taxon>Lepidoptera</taxon>
        <taxon>Glossata</taxon>
        <taxon>Ditrysia</taxon>
        <taxon>Papilionoidea</taxon>
        <taxon>Papilionidae</taxon>
        <taxon>Papilioninae</taxon>
        <taxon>Iphiclides</taxon>
    </lineage>
</organism>
<proteinExistence type="inferred from homology"/>
<dbReference type="InterPro" id="IPR002635">
    <property type="entry name" value="Chorion"/>
</dbReference>
<evidence type="ECO:0000256" key="1">
    <source>
        <dbReference type="ARBA" id="ARBA00005906"/>
    </source>
</evidence>
<sequence length="425" mass="42015">MGAPFNNGFLANGISSPNGLATMNPLAAANNIAASTNIAAANSIAAANNIAATNNIAAANNIATANNLAVASTLAAAEAVTPCAANVLGYEPKLGGLRIGDIAASNSRGFQVTSSSPGAPHGLSVLSDNMVVEGPLTVAGQLPFLGSVALEGPLAATGQGAVSYGCGNGNVGIVNESAGPMGPTGGMPYGGLPMGPGYGGFPMGPNGIGFNSIGATVPKELPTAASRYSDDPTGRYLTTEAHIAHNRNLAYYDGAASDGHLSGHRYISGNPYTGTVGNGFAAENLVLGKPGISLATPLTGLPCGPIVAETPLTYAPGIIESFPLAITSRIPPGSLSVFSDNLVIEGPIIVNGELPFLASVAVQGQVPAVGRGTVSYGCGNGEIGITAEGVAPPASPFSYGNGFGYSSDFAFPSLGLGPYVRGCIP</sequence>
<dbReference type="Pfam" id="PF01723">
    <property type="entry name" value="Chorion_1"/>
    <property type="match status" value="2"/>
</dbReference>
<gene>
    <name evidence="4" type="ORF">IPOD504_LOCUS9551</name>
</gene>